<name>A0A5C4MBE4_9ACTN</name>
<feature type="domain" description="FPG-type" evidence="2">
    <location>
        <begin position="1"/>
        <end position="41"/>
    </location>
</feature>
<dbReference type="EMBL" id="VDFR01000219">
    <property type="protein sequence ID" value="TNC30433.1"/>
    <property type="molecule type" value="Genomic_DNA"/>
</dbReference>
<accession>A0A5C4MBE4</accession>
<evidence type="ECO:0000313" key="3">
    <source>
        <dbReference type="EMBL" id="TNC30433.1"/>
    </source>
</evidence>
<dbReference type="GO" id="GO:0006284">
    <property type="term" value="P:base-excision repair"/>
    <property type="evidence" value="ECO:0007669"/>
    <property type="project" value="InterPro"/>
</dbReference>
<dbReference type="InterPro" id="IPR000214">
    <property type="entry name" value="Znf_DNA_glyclase/AP_lyase"/>
</dbReference>
<dbReference type="GO" id="GO:0016799">
    <property type="term" value="F:hydrolase activity, hydrolyzing N-glycosyl compounds"/>
    <property type="evidence" value="ECO:0007669"/>
    <property type="project" value="InterPro"/>
</dbReference>
<evidence type="ECO:0000256" key="1">
    <source>
        <dbReference type="PROSITE-ProRule" id="PRU00391"/>
    </source>
</evidence>
<gene>
    <name evidence="3" type="ORF">FHE65_32890</name>
</gene>
<dbReference type="AlphaFoldDB" id="A0A5C4MBE4"/>
<dbReference type="Gene3D" id="1.10.8.50">
    <property type="match status" value="1"/>
</dbReference>
<dbReference type="PROSITE" id="PS51066">
    <property type="entry name" value="ZF_FPG_2"/>
    <property type="match status" value="1"/>
</dbReference>
<dbReference type="SUPFAM" id="SSF57716">
    <property type="entry name" value="Glucocorticoid receptor-like (DNA-binding domain)"/>
    <property type="match status" value="1"/>
</dbReference>
<reference evidence="3 4" key="1">
    <citation type="submission" date="2019-05" db="EMBL/GenBank/DDBJ databases">
        <title>Mumia sp. nov., isolated from the intestinal contents of plateau pika (Ochotona curzoniae) in the Qinghai-Tibet plateau of China.</title>
        <authorList>
            <person name="Tian Z."/>
        </authorList>
    </citation>
    <scope>NUCLEOTIDE SEQUENCE [LARGE SCALE GENOMIC DNA]</scope>
    <source>
        <strain evidence="4">527</strain>
    </source>
</reference>
<feature type="non-terminal residue" evidence="3">
    <location>
        <position position="1"/>
    </location>
</feature>
<evidence type="ECO:0000259" key="2">
    <source>
        <dbReference type="PROSITE" id="PS51066"/>
    </source>
</evidence>
<comment type="caution">
    <text evidence="3">The sequence shown here is derived from an EMBL/GenBank/DDBJ whole genome shotgun (WGS) entry which is preliminary data.</text>
</comment>
<keyword evidence="1" id="KW-0479">Metal-binding</keyword>
<proteinExistence type="predicted"/>
<keyword evidence="1" id="KW-0863">Zinc-finger</keyword>
<keyword evidence="1" id="KW-0862">Zinc</keyword>
<evidence type="ECO:0000313" key="4">
    <source>
        <dbReference type="Proteomes" id="UP000306740"/>
    </source>
</evidence>
<dbReference type="GO" id="GO:0003906">
    <property type="term" value="F:DNA-(apurinic or apyrimidinic site) endonuclease activity"/>
    <property type="evidence" value="ECO:0007669"/>
    <property type="project" value="InterPro"/>
</dbReference>
<dbReference type="Proteomes" id="UP000306740">
    <property type="component" value="Unassembled WGS sequence"/>
</dbReference>
<organism evidence="3 4">
    <name type="scientific">Mumia zhuanghuii</name>
    <dbReference type="NCBI Taxonomy" id="2585211"/>
    <lineage>
        <taxon>Bacteria</taxon>
        <taxon>Bacillati</taxon>
        <taxon>Actinomycetota</taxon>
        <taxon>Actinomycetes</taxon>
        <taxon>Propionibacteriales</taxon>
        <taxon>Nocardioidaceae</taxon>
        <taxon>Mumia</taxon>
    </lineage>
</organism>
<protein>
    <recommendedName>
        <fullName evidence="2">FPG-type domain-containing protein</fullName>
    </recommendedName>
</protein>
<sequence length="46" mass="5287">YGRGGEPCRRCGTRIERRAPVVTQTHGVEERVTYWCPHCQPASRET</sequence>
<dbReference type="GO" id="GO:0008270">
    <property type="term" value="F:zinc ion binding"/>
    <property type="evidence" value="ECO:0007669"/>
    <property type="project" value="UniProtKB-KW"/>
</dbReference>